<keyword evidence="4" id="KW-0732">Signal</keyword>
<organism evidence="10 11">
    <name type="scientific">Caenorhabditis tropicalis</name>
    <dbReference type="NCBI Taxonomy" id="1561998"/>
    <lineage>
        <taxon>Eukaryota</taxon>
        <taxon>Metazoa</taxon>
        <taxon>Ecdysozoa</taxon>
        <taxon>Nematoda</taxon>
        <taxon>Chromadorea</taxon>
        <taxon>Rhabditida</taxon>
        <taxon>Rhabditina</taxon>
        <taxon>Rhabditomorpha</taxon>
        <taxon>Rhabditoidea</taxon>
        <taxon>Rhabditidae</taxon>
        <taxon>Peloderinae</taxon>
        <taxon>Caenorhabditis</taxon>
    </lineage>
</organism>
<dbReference type="InterPro" id="IPR050932">
    <property type="entry name" value="TM2D1-3-like"/>
</dbReference>
<dbReference type="InterPro" id="IPR007829">
    <property type="entry name" value="TM2"/>
</dbReference>
<dbReference type="PANTHER" id="PTHR21016">
    <property type="entry name" value="BETA-AMYLOID BINDING PROTEIN-RELATED"/>
    <property type="match status" value="1"/>
</dbReference>
<feature type="transmembrane region" description="Helical" evidence="8">
    <location>
        <begin position="86"/>
        <end position="105"/>
    </location>
</feature>
<comment type="similarity">
    <text evidence="2">Belongs to the TM2 family.</text>
</comment>
<evidence type="ECO:0000313" key="10">
    <source>
        <dbReference type="Proteomes" id="UP000095282"/>
    </source>
</evidence>
<evidence type="ECO:0000256" key="5">
    <source>
        <dbReference type="ARBA" id="ARBA00022989"/>
    </source>
</evidence>
<evidence type="ECO:0000256" key="1">
    <source>
        <dbReference type="ARBA" id="ARBA00004141"/>
    </source>
</evidence>
<keyword evidence="5 8" id="KW-1133">Transmembrane helix</keyword>
<proteinExistence type="inferred from homology"/>
<evidence type="ECO:0000313" key="11">
    <source>
        <dbReference type="WBParaSite" id="Csp11.Scaffold630.g17107.t1"/>
    </source>
</evidence>
<dbReference type="AlphaFoldDB" id="A0A1I7ULB9"/>
<evidence type="ECO:0000256" key="8">
    <source>
        <dbReference type="SAM" id="Phobius"/>
    </source>
</evidence>
<evidence type="ECO:0000256" key="4">
    <source>
        <dbReference type="ARBA" id="ARBA00022729"/>
    </source>
</evidence>
<evidence type="ECO:0000256" key="7">
    <source>
        <dbReference type="ARBA" id="ARBA00023180"/>
    </source>
</evidence>
<evidence type="ECO:0000259" key="9">
    <source>
        <dbReference type="Pfam" id="PF05154"/>
    </source>
</evidence>
<dbReference type="PANTHER" id="PTHR21016:SF7">
    <property type="entry name" value="TM2 DOMAIN-CONTAINING PROTEIN 3"/>
    <property type="match status" value="1"/>
</dbReference>
<keyword evidence="10" id="KW-1185">Reference proteome</keyword>
<dbReference type="Proteomes" id="UP000095282">
    <property type="component" value="Unplaced"/>
</dbReference>
<dbReference type="GO" id="GO:0016020">
    <property type="term" value="C:membrane"/>
    <property type="evidence" value="ECO:0007669"/>
    <property type="project" value="UniProtKB-SubCell"/>
</dbReference>
<dbReference type="eggNOG" id="KOG4272">
    <property type="taxonomic scope" value="Eukaryota"/>
</dbReference>
<evidence type="ECO:0000256" key="6">
    <source>
        <dbReference type="ARBA" id="ARBA00023136"/>
    </source>
</evidence>
<name>A0A1I7ULB9_9PELO</name>
<keyword evidence="7" id="KW-0325">Glycoprotein</keyword>
<keyword evidence="6 8" id="KW-0472">Membrane</keyword>
<evidence type="ECO:0000256" key="2">
    <source>
        <dbReference type="ARBA" id="ARBA00008284"/>
    </source>
</evidence>
<dbReference type="WBParaSite" id="Csp11.Scaffold630.g17107.t1">
    <property type="protein sequence ID" value="Csp11.Scaffold630.g17107.t1"/>
    <property type="gene ID" value="Csp11.Scaffold630.g17107"/>
</dbReference>
<dbReference type="Pfam" id="PF05154">
    <property type="entry name" value="TM2"/>
    <property type="match status" value="1"/>
</dbReference>
<accession>A0A1I7ULB9</accession>
<keyword evidence="3 8" id="KW-0812">Transmembrane</keyword>
<reference evidence="11" key="1">
    <citation type="submission" date="2016-11" db="UniProtKB">
        <authorList>
            <consortium name="WormBaseParasite"/>
        </authorList>
    </citation>
    <scope>IDENTIFICATION</scope>
</reference>
<evidence type="ECO:0000256" key="3">
    <source>
        <dbReference type="ARBA" id="ARBA00022692"/>
    </source>
</evidence>
<sequence length="143" mass="15838">MVSCTSRKGCPNPISRNNVEAVCRFCWQLPDTDYDCEPATNCSTSSTKLQLTKCSAHNSVICMGQRRFYKRVACNWSSGYSWTKTMVLSVVLGGFGADRFYLGLWKSAIGKLFSFGGLGVWTIVDVVLIAVGYIKPFDGSMYI</sequence>
<protein>
    <submittedName>
        <fullName evidence="11">TM2 domain-containing protein</fullName>
    </submittedName>
</protein>
<feature type="domain" description="TM2" evidence="9">
    <location>
        <begin position="79"/>
        <end position="127"/>
    </location>
</feature>
<feature type="transmembrane region" description="Helical" evidence="8">
    <location>
        <begin position="112"/>
        <end position="134"/>
    </location>
</feature>
<comment type="subcellular location">
    <subcellularLocation>
        <location evidence="1">Membrane</location>
        <topology evidence="1">Multi-pass membrane protein</topology>
    </subcellularLocation>
</comment>
<dbReference type="STRING" id="1561998.A0A1I7ULB9"/>